<organism evidence="1 2">
    <name type="scientific">Sulfidibacter corallicola</name>
    <dbReference type="NCBI Taxonomy" id="2818388"/>
    <lineage>
        <taxon>Bacteria</taxon>
        <taxon>Pseudomonadati</taxon>
        <taxon>Acidobacteriota</taxon>
        <taxon>Holophagae</taxon>
        <taxon>Acanthopleuribacterales</taxon>
        <taxon>Acanthopleuribacteraceae</taxon>
        <taxon>Sulfidibacter</taxon>
    </lineage>
</organism>
<dbReference type="Gene3D" id="3.40.630.30">
    <property type="match status" value="1"/>
</dbReference>
<dbReference type="RefSeq" id="WP_237379192.1">
    <property type="nucleotide sequence ID" value="NZ_CP071793.1"/>
</dbReference>
<keyword evidence="2" id="KW-1185">Reference proteome</keyword>
<dbReference type="EMBL" id="CP071793">
    <property type="protein sequence ID" value="QTD49561.1"/>
    <property type="molecule type" value="Genomic_DNA"/>
</dbReference>
<gene>
    <name evidence="1" type="ORF">J3U87_28575</name>
</gene>
<evidence type="ECO:0000313" key="1">
    <source>
        <dbReference type="EMBL" id="QTD49561.1"/>
    </source>
</evidence>
<dbReference type="PANTHER" id="PTHR20905">
    <property type="entry name" value="N-ACETYLTRANSFERASE-RELATED"/>
    <property type="match status" value="1"/>
</dbReference>
<accession>A0A8A4TL06</accession>
<protein>
    <recommendedName>
        <fullName evidence="3">N-acetyltransferase domain-containing protein</fullName>
    </recommendedName>
</protein>
<reference evidence="1" key="1">
    <citation type="submission" date="2021-03" db="EMBL/GenBank/DDBJ databases">
        <title>Acanthopleuribacteraceae sp. M133.</title>
        <authorList>
            <person name="Wang G."/>
        </authorList>
    </citation>
    <scope>NUCLEOTIDE SEQUENCE</scope>
    <source>
        <strain evidence="1">M133</strain>
    </source>
</reference>
<dbReference type="InterPro" id="IPR016181">
    <property type="entry name" value="Acyl_CoA_acyltransferase"/>
</dbReference>
<dbReference type="Proteomes" id="UP000663929">
    <property type="component" value="Chromosome"/>
</dbReference>
<dbReference type="AlphaFoldDB" id="A0A8A4TL06"/>
<dbReference type="PANTHER" id="PTHR20905:SF1">
    <property type="entry name" value="AT07410P-RELATED"/>
    <property type="match status" value="1"/>
</dbReference>
<sequence>MTVLYRRNGIQYEKVDRTNWEEAARCVARVFASDEPLVTRLGITEEEMFSFTGNYYQKIAEEGLSILARDQRTSRVIGARVSEDAAIPPRAEHVTGYSLKLRPVFACLETLHRVYQEERMPEPGECVHMFMVAVERRYTNRGIAPQMNHLFFEMVARMGYRHLVTEPTGAISQHLLRDKLGFRVLHCLAYEDFEYEGRKIFAGMPEHPCIMLMEKTLVIEKNLKTA</sequence>
<proteinExistence type="predicted"/>
<name>A0A8A4TL06_SULCO</name>
<dbReference type="KEGG" id="scor:J3U87_28575"/>
<evidence type="ECO:0008006" key="3">
    <source>
        <dbReference type="Google" id="ProtNLM"/>
    </source>
</evidence>
<dbReference type="GO" id="GO:0008080">
    <property type="term" value="F:N-acetyltransferase activity"/>
    <property type="evidence" value="ECO:0007669"/>
    <property type="project" value="TreeGrafter"/>
</dbReference>
<dbReference type="SUPFAM" id="SSF55729">
    <property type="entry name" value="Acyl-CoA N-acyltransferases (Nat)"/>
    <property type="match status" value="1"/>
</dbReference>
<evidence type="ECO:0000313" key="2">
    <source>
        <dbReference type="Proteomes" id="UP000663929"/>
    </source>
</evidence>